<feature type="transmembrane region" description="Helical" evidence="6">
    <location>
        <begin position="277"/>
        <end position="293"/>
    </location>
</feature>
<dbReference type="InterPro" id="IPR050638">
    <property type="entry name" value="AA-Vitamin_Transporters"/>
</dbReference>
<comment type="caution">
    <text evidence="8">The sequence shown here is derived from an EMBL/GenBank/DDBJ whole genome shotgun (WGS) entry which is preliminary data.</text>
</comment>
<dbReference type="PANTHER" id="PTHR32322:SF2">
    <property type="entry name" value="EAMA DOMAIN-CONTAINING PROTEIN"/>
    <property type="match status" value="1"/>
</dbReference>
<evidence type="ECO:0000256" key="6">
    <source>
        <dbReference type="SAM" id="Phobius"/>
    </source>
</evidence>
<feature type="transmembrane region" description="Helical" evidence="6">
    <location>
        <begin position="74"/>
        <end position="96"/>
    </location>
</feature>
<evidence type="ECO:0000256" key="3">
    <source>
        <dbReference type="ARBA" id="ARBA00022692"/>
    </source>
</evidence>
<feature type="domain" description="EamA" evidence="7">
    <location>
        <begin position="162"/>
        <end position="293"/>
    </location>
</feature>
<feature type="domain" description="EamA" evidence="7">
    <location>
        <begin position="9"/>
        <end position="147"/>
    </location>
</feature>
<evidence type="ECO:0000256" key="5">
    <source>
        <dbReference type="ARBA" id="ARBA00023136"/>
    </source>
</evidence>
<evidence type="ECO:0000313" key="9">
    <source>
        <dbReference type="Proteomes" id="UP000776629"/>
    </source>
</evidence>
<evidence type="ECO:0000256" key="2">
    <source>
        <dbReference type="ARBA" id="ARBA00007362"/>
    </source>
</evidence>
<gene>
    <name evidence="8" type="ORF">H5993_06385</name>
</gene>
<evidence type="ECO:0000256" key="1">
    <source>
        <dbReference type="ARBA" id="ARBA00004127"/>
    </source>
</evidence>
<organism evidence="8 9">
    <name type="scientific">Limosilactobacillus alvi</name>
    <dbReference type="NCBI Taxonomy" id="990412"/>
    <lineage>
        <taxon>Bacteria</taxon>
        <taxon>Bacillati</taxon>
        <taxon>Bacillota</taxon>
        <taxon>Bacilli</taxon>
        <taxon>Lactobacillales</taxon>
        <taxon>Lactobacillaceae</taxon>
        <taxon>Limosilactobacillus</taxon>
    </lineage>
</organism>
<keyword evidence="3 6" id="KW-0812">Transmembrane</keyword>
<dbReference type="PANTHER" id="PTHR32322">
    <property type="entry name" value="INNER MEMBRANE TRANSPORTER"/>
    <property type="match status" value="1"/>
</dbReference>
<feature type="transmembrane region" description="Helical" evidence="6">
    <location>
        <begin position="157"/>
        <end position="179"/>
    </location>
</feature>
<feature type="transmembrane region" description="Helical" evidence="6">
    <location>
        <begin position="134"/>
        <end position="151"/>
    </location>
</feature>
<dbReference type="SUPFAM" id="SSF103481">
    <property type="entry name" value="Multidrug resistance efflux transporter EmrE"/>
    <property type="match status" value="2"/>
</dbReference>
<proteinExistence type="inferred from homology"/>
<dbReference type="InterPro" id="IPR037185">
    <property type="entry name" value="EmrE-like"/>
</dbReference>
<sequence>MQNYHNVSKGIFWAGIGAASWGVSDTVLQTLSQNINIPALWMLATRTFFSGLILLIYNLIVYRKTTFTIFKSPAVLLSIISYGVFGLGLNLYTFYISTQEGNASMATILQYLSPLFIVIGAVVFQHVRPKGTDLISFFLALLGVFFCITAGDFTHLSISFSAFIWGLASGIAAALCIVLPKKANETTPPPVVLGWGTLIAALMFNLIHPIWTNPPHVTTSLVASIACVVLLGTIIPFGLLLHASNFAPSDVVSIMDALEPIVTIILSVIFLRFHVNLIEAIGVIIVLVAIFILQQGRKVNG</sequence>
<evidence type="ECO:0000256" key="4">
    <source>
        <dbReference type="ARBA" id="ARBA00022989"/>
    </source>
</evidence>
<dbReference type="Proteomes" id="UP000776629">
    <property type="component" value="Unassembled WGS sequence"/>
</dbReference>
<feature type="transmembrane region" description="Helical" evidence="6">
    <location>
        <begin position="191"/>
        <end position="211"/>
    </location>
</feature>
<comment type="subcellular location">
    <subcellularLocation>
        <location evidence="1">Endomembrane system</location>
        <topology evidence="1">Multi-pass membrane protein</topology>
    </subcellularLocation>
</comment>
<feature type="transmembrane region" description="Helical" evidence="6">
    <location>
        <begin position="108"/>
        <end position="127"/>
    </location>
</feature>
<reference evidence="8 9" key="1">
    <citation type="journal article" date="2021" name="Sci. Rep.">
        <title>The distribution of antibiotic resistance genes in chicken gut microbiota commensals.</title>
        <authorList>
            <person name="Juricova H."/>
            <person name="Matiasovicova J."/>
            <person name="Kubasova T."/>
            <person name="Cejkova D."/>
            <person name="Rychlik I."/>
        </authorList>
    </citation>
    <scope>NUCLEOTIDE SEQUENCE [LARGE SCALE GENOMIC DNA]</scope>
    <source>
        <strain evidence="8 9">An810</strain>
    </source>
</reference>
<dbReference type="Pfam" id="PF00892">
    <property type="entry name" value="EamA"/>
    <property type="match status" value="2"/>
</dbReference>
<comment type="similarity">
    <text evidence="2">Belongs to the EamA transporter family.</text>
</comment>
<feature type="transmembrane region" description="Helical" evidence="6">
    <location>
        <begin position="217"/>
        <end position="239"/>
    </location>
</feature>
<keyword evidence="4 6" id="KW-1133">Transmembrane helix</keyword>
<dbReference type="RefSeq" id="WP_204776695.1">
    <property type="nucleotide sequence ID" value="NZ_JACJJQ010000027.1"/>
</dbReference>
<protein>
    <submittedName>
        <fullName evidence="8">EamA family transporter</fullName>
    </submittedName>
</protein>
<feature type="transmembrane region" description="Helical" evidence="6">
    <location>
        <begin position="251"/>
        <end position="271"/>
    </location>
</feature>
<name>A0ABS2EPF3_9LACO</name>
<evidence type="ECO:0000313" key="8">
    <source>
        <dbReference type="EMBL" id="MBM6754382.1"/>
    </source>
</evidence>
<accession>A0ABS2EPF3</accession>
<keyword evidence="9" id="KW-1185">Reference proteome</keyword>
<dbReference type="InterPro" id="IPR000620">
    <property type="entry name" value="EamA_dom"/>
</dbReference>
<feature type="transmembrane region" description="Helical" evidence="6">
    <location>
        <begin position="39"/>
        <end position="62"/>
    </location>
</feature>
<keyword evidence="5 6" id="KW-0472">Membrane</keyword>
<evidence type="ECO:0000259" key="7">
    <source>
        <dbReference type="Pfam" id="PF00892"/>
    </source>
</evidence>
<dbReference type="EMBL" id="JACJJQ010000027">
    <property type="protein sequence ID" value="MBM6754382.1"/>
    <property type="molecule type" value="Genomic_DNA"/>
</dbReference>